<name>A0A1V8TIC7_9PEZI</name>
<organism evidence="2 3">
    <name type="scientific">Cryoendolithus antarcticus</name>
    <dbReference type="NCBI Taxonomy" id="1507870"/>
    <lineage>
        <taxon>Eukaryota</taxon>
        <taxon>Fungi</taxon>
        <taxon>Dikarya</taxon>
        <taxon>Ascomycota</taxon>
        <taxon>Pezizomycotina</taxon>
        <taxon>Dothideomycetes</taxon>
        <taxon>Dothideomycetidae</taxon>
        <taxon>Cladosporiales</taxon>
        <taxon>Cladosporiaceae</taxon>
        <taxon>Cryoendolithus</taxon>
    </lineage>
</organism>
<proteinExistence type="predicted"/>
<keyword evidence="3" id="KW-1185">Reference proteome</keyword>
<feature type="transmembrane region" description="Helical" evidence="1">
    <location>
        <begin position="106"/>
        <end position="125"/>
    </location>
</feature>
<reference evidence="3" key="1">
    <citation type="submission" date="2017-03" db="EMBL/GenBank/DDBJ databases">
        <title>Genomes of endolithic fungi from Antarctica.</title>
        <authorList>
            <person name="Coleine C."/>
            <person name="Masonjones S."/>
            <person name="Stajich J.E."/>
        </authorList>
    </citation>
    <scope>NUCLEOTIDE SEQUENCE [LARGE SCALE GENOMIC DNA]</scope>
    <source>
        <strain evidence="3">CCFEE 5527</strain>
    </source>
</reference>
<evidence type="ECO:0000313" key="2">
    <source>
        <dbReference type="EMBL" id="OQO11135.1"/>
    </source>
</evidence>
<evidence type="ECO:0000313" key="3">
    <source>
        <dbReference type="Proteomes" id="UP000192596"/>
    </source>
</evidence>
<dbReference type="OrthoDB" id="3944561at2759"/>
<feature type="transmembrane region" description="Helical" evidence="1">
    <location>
        <begin position="69"/>
        <end position="86"/>
    </location>
</feature>
<feature type="transmembrane region" description="Helical" evidence="1">
    <location>
        <begin position="205"/>
        <end position="223"/>
    </location>
</feature>
<dbReference type="AlphaFoldDB" id="A0A1V8TIC7"/>
<comment type="caution">
    <text evidence="2">The sequence shown here is derived from an EMBL/GenBank/DDBJ whole genome shotgun (WGS) entry which is preliminary data.</text>
</comment>
<accession>A0A1V8TIC7</accession>
<gene>
    <name evidence="2" type="ORF">B0A48_05391</name>
</gene>
<dbReference type="Proteomes" id="UP000192596">
    <property type="component" value="Unassembled WGS sequence"/>
</dbReference>
<dbReference type="EMBL" id="NAJO01000007">
    <property type="protein sequence ID" value="OQO11135.1"/>
    <property type="molecule type" value="Genomic_DNA"/>
</dbReference>
<sequence>MSSTSPSGPYVSAIKGLSLASTFTVLGSLYTLSSATIPGIVSTLSQDSTSAAQSAAQQFAIAQRAGKTSTLPTEFIAIFGLGFLSYNSYTTPLAMVNTGAFAKWKLYLLASLAMFSVIPLHMTLLTPIENKLLALADAPPHKPSAEPALEHSSTSAFNLQVPGGERPAITPIEEFEPYEDSPFSTDEYEREKVRRMLVSWSGRNAVRRVGVALSGILGMWAALG</sequence>
<evidence type="ECO:0000256" key="1">
    <source>
        <dbReference type="SAM" id="Phobius"/>
    </source>
</evidence>
<keyword evidence="1" id="KW-0812">Transmembrane</keyword>
<protein>
    <submittedName>
        <fullName evidence="2">Uncharacterized protein</fullName>
    </submittedName>
</protein>
<keyword evidence="1" id="KW-1133">Transmembrane helix</keyword>
<keyword evidence="1" id="KW-0472">Membrane</keyword>
<dbReference type="InParanoid" id="A0A1V8TIC7"/>